<reference evidence="2 3" key="1">
    <citation type="submission" date="2020-10" db="EMBL/GenBank/DDBJ databases">
        <title>Connecting structure to function with the recovery of over 1000 high-quality activated sludge metagenome-assembled genomes encoding full-length rRNA genes using long-read sequencing.</title>
        <authorList>
            <person name="Singleton C.M."/>
            <person name="Petriglieri F."/>
            <person name="Kristensen J.M."/>
            <person name="Kirkegaard R.H."/>
            <person name="Michaelsen T.Y."/>
            <person name="Andersen M.H."/>
            <person name="Karst S.M."/>
            <person name="Dueholm M.S."/>
            <person name="Nielsen P.H."/>
            <person name="Albertsen M."/>
        </authorList>
    </citation>
    <scope>NUCLEOTIDE SEQUENCE [LARGE SCALE GENOMIC DNA]</scope>
    <source>
        <strain evidence="2">Ribe_18-Q3-R11-54_MAXAC.273</strain>
    </source>
</reference>
<feature type="signal peptide" evidence="1">
    <location>
        <begin position="1"/>
        <end position="23"/>
    </location>
</feature>
<name>A0A9D7SWH3_9BACT</name>
<dbReference type="Proteomes" id="UP000808337">
    <property type="component" value="Unassembled WGS sequence"/>
</dbReference>
<gene>
    <name evidence="2" type="ORF">IPP15_13835</name>
</gene>
<proteinExistence type="predicted"/>
<comment type="caution">
    <text evidence="2">The sequence shown here is derived from an EMBL/GenBank/DDBJ whole genome shotgun (WGS) entry which is preliminary data.</text>
</comment>
<protein>
    <submittedName>
        <fullName evidence="2">Uncharacterized protein</fullName>
    </submittedName>
</protein>
<keyword evidence="1" id="KW-0732">Signal</keyword>
<dbReference type="EMBL" id="JADKGY010000020">
    <property type="protein sequence ID" value="MBK9983444.1"/>
    <property type="molecule type" value="Genomic_DNA"/>
</dbReference>
<feature type="chain" id="PRO_5039424998" evidence="1">
    <location>
        <begin position="24"/>
        <end position="669"/>
    </location>
</feature>
<sequence>MKNSRTLGLSLSILFCLLSSANAQKLSNEGGHDLFKKRGINAYYLALLADSAITAKISNPTIDKLKLNPFSLDSNDLSNLITLLQTKQVASEQGLNDLFTLNQSVIIDGVVKYIAERFKAEATSIYVEKFREKLMAQKELVYIFPQTTDFLNTTNVFNYGTLGTDFKDAFEMDLEKIMENALKLLEGKDSLKSVMTDQPTRNILRLFLDIGIQIQKSQELTQILDFVITKYSKEPEFSREVELFKFVDVLQYNLRKIAPPPLPYENPKPIPLWLDFDGIKKLNTDRKVVFFTAFLYYQCESILVDSIISNLLGKGELATLKSINYGSIENLTKKIRSELILPITNIYTYVDRINSTGEITPADYSKLSEALINVTLSINSLLPVNNKIINHEQETLLISIKSMAVAVHNKKYASLIPAGIDVIKHVIDQTGADTTKAKIIQFLNEFRKYGTFMADVLETDNSDELKEVIKEHVTDFTYLDKRQASFSWTITGSPALRGGLEKFQSIKETKANIGLSLPISFEFSWGTSKKDTAKNKEYRNAFVKGDSIREKTGESFGISLQVADLGAVFNYRLNDTESELPEKITFKQILSPGISLNYGFKNTPIAISGGIQYAPLLRRFGQDNNLGNSTIYFVRAVWDIPLVKIAERKFPLAATTSTQKVSAKKSIKR</sequence>
<evidence type="ECO:0000313" key="3">
    <source>
        <dbReference type="Proteomes" id="UP000808337"/>
    </source>
</evidence>
<evidence type="ECO:0000256" key="1">
    <source>
        <dbReference type="SAM" id="SignalP"/>
    </source>
</evidence>
<dbReference type="AlphaFoldDB" id="A0A9D7SWH3"/>
<evidence type="ECO:0000313" key="2">
    <source>
        <dbReference type="EMBL" id="MBK9983444.1"/>
    </source>
</evidence>
<accession>A0A9D7SWH3</accession>
<organism evidence="2 3">
    <name type="scientific">Candidatus Opimibacter skivensis</name>
    <dbReference type="NCBI Taxonomy" id="2982028"/>
    <lineage>
        <taxon>Bacteria</taxon>
        <taxon>Pseudomonadati</taxon>
        <taxon>Bacteroidota</taxon>
        <taxon>Saprospiria</taxon>
        <taxon>Saprospirales</taxon>
        <taxon>Saprospiraceae</taxon>
        <taxon>Candidatus Opimibacter</taxon>
    </lineage>
</organism>